<gene>
    <name evidence="1" type="ORF">SAMN04487991_2865</name>
</gene>
<dbReference type="RefSeq" id="WP_090061370.1">
    <property type="nucleotide sequence ID" value="NZ_FORH01000005.1"/>
</dbReference>
<dbReference type="Pfam" id="PF09956">
    <property type="entry name" value="Phage_cement_2"/>
    <property type="match status" value="1"/>
</dbReference>
<keyword evidence="2" id="KW-1185">Reference proteome</keyword>
<accession>A0A1I3TTI1</accession>
<dbReference type="InterPro" id="IPR011231">
    <property type="entry name" value="Phage_VT1-Sakai_H0018"/>
</dbReference>
<protein>
    <submittedName>
        <fullName evidence="1">Predicted phage recombinase, RecA/RadA family</fullName>
    </submittedName>
</protein>
<evidence type="ECO:0000313" key="1">
    <source>
        <dbReference type="EMBL" id="SFJ73920.1"/>
    </source>
</evidence>
<dbReference type="AlphaFoldDB" id="A0A1I3TTI1"/>
<dbReference type="EMBL" id="FORH01000005">
    <property type="protein sequence ID" value="SFJ73920.1"/>
    <property type="molecule type" value="Genomic_DNA"/>
</dbReference>
<dbReference type="PIRSF" id="PIRSF030771">
    <property type="entry name" value="UCP030771"/>
    <property type="match status" value="1"/>
</dbReference>
<reference evidence="2" key="1">
    <citation type="submission" date="2016-10" db="EMBL/GenBank/DDBJ databases">
        <authorList>
            <person name="Varghese N."/>
            <person name="Submissions S."/>
        </authorList>
    </citation>
    <scope>NUCLEOTIDE SEQUENCE [LARGE SCALE GENOMIC DNA]</scope>
    <source>
        <strain evidence="2">DSM 26471</strain>
    </source>
</reference>
<organism evidence="1 2">
    <name type="scientific">Celeribacter neptunius</name>
    <dbReference type="NCBI Taxonomy" id="588602"/>
    <lineage>
        <taxon>Bacteria</taxon>
        <taxon>Pseudomonadati</taxon>
        <taxon>Pseudomonadota</taxon>
        <taxon>Alphaproteobacteria</taxon>
        <taxon>Rhodobacterales</taxon>
        <taxon>Roseobacteraceae</taxon>
        <taxon>Celeribacter</taxon>
    </lineage>
</organism>
<dbReference type="Proteomes" id="UP000199630">
    <property type="component" value="Unassembled WGS sequence"/>
</dbReference>
<dbReference type="STRING" id="588602.SAMN04487991_2865"/>
<sequence length="109" mass="10911">MATNFIQPGDTLTIPAPFDVLSGGIVIAGNIVGIAQGDALAGADLDVKTSGVWTLSKVGADDIELGAPLYWDDSAELVTITATDNTRLGTAAEAAGASVGSVAVKLIQL</sequence>
<dbReference type="OrthoDB" id="5365964at2"/>
<proteinExistence type="predicted"/>
<evidence type="ECO:0000313" key="2">
    <source>
        <dbReference type="Proteomes" id="UP000199630"/>
    </source>
</evidence>
<name>A0A1I3TTI1_9RHOB</name>